<evidence type="ECO:0008006" key="4">
    <source>
        <dbReference type="Google" id="ProtNLM"/>
    </source>
</evidence>
<evidence type="ECO:0000313" key="3">
    <source>
        <dbReference type="Proteomes" id="UP000321412"/>
    </source>
</evidence>
<reference evidence="2 3" key="1">
    <citation type="submission" date="2019-08" db="EMBL/GenBank/DDBJ databases">
        <title>Bradymonadales sp. TMQ4.</title>
        <authorList>
            <person name="Liang Q."/>
        </authorList>
    </citation>
    <scope>NUCLEOTIDE SEQUENCE [LARGE SCALE GENOMIC DNA]</scope>
    <source>
        <strain evidence="2 3">TMQ4</strain>
    </source>
</reference>
<feature type="region of interest" description="Disordered" evidence="1">
    <location>
        <begin position="31"/>
        <end position="74"/>
    </location>
</feature>
<dbReference type="Proteomes" id="UP000321412">
    <property type="component" value="Unassembled WGS sequence"/>
</dbReference>
<accession>A0A5C6XG93</accession>
<feature type="compositionally biased region" description="Acidic residues" evidence="1">
    <location>
        <begin position="43"/>
        <end position="61"/>
    </location>
</feature>
<evidence type="ECO:0000313" key="2">
    <source>
        <dbReference type="EMBL" id="TXD38884.1"/>
    </source>
</evidence>
<keyword evidence="3" id="KW-1185">Reference proteome</keyword>
<dbReference type="OrthoDB" id="5516094at2"/>
<name>A0A5C6XG93_9DELT</name>
<proteinExistence type="predicted"/>
<gene>
    <name evidence="2" type="ORF">FRC98_00325</name>
</gene>
<dbReference type="PROSITE" id="PS51257">
    <property type="entry name" value="PROKAR_LIPOPROTEIN"/>
    <property type="match status" value="1"/>
</dbReference>
<dbReference type="RefSeq" id="WP_146979322.1">
    <property type="nucleotide sequence ID" value="NZ_VOSM01000001.1"/>
</dbReference>
<organism evidence="2 3">
    <name type="scientific">Lujinxingia vulgaris</name>
    <dbReference type="NCBI Taxonomy" id="2600176"/>
    <lineage>
        <taxon>Bacteria</taxon>
        <taxon>Deltaproteobacteria</taxon>
        <taxon>Bradymonadales</taxon>
        <taxon>Lujinxingiaceae</taxon>
        <taxon>Lujinxingia</taxon>
    </lineage>
</organism>
<dbReference type="AlphaFoldDB" id="A0A5C6XG93"/>
<dbReference type="EMBL" id="VOSM01000001">
    <property type="protein sequence ID" value="TXD38884.1"/>
    <property type="molecule type" value="Genomic_DNA"/>
</dbReference>
<feature type="compositionally biased region" description="Low complexity" evidence="1">
    <location>
        <begin position="32"/>
        <end position="42"/>
    </location>
</feature>
<protein>
    <recommendedName>
        <fullName evidence="4">Lipoprotein</fullName>
    </recommendedName>
</protein>
<evidence type="ECO:0000256" key="1">
    <source>
        <dbReference type="SAM" id="MobiDB-lite"/>
    </source>
</evidence>
<feature type="region of interest" description="Disordered" evidence="1">
    <location>
        <begin position="202"/>
        <end position="228"/>
    </location>
</feature>
<sequence>MKFGGRGFKVGVGAAAVLLWVGAGCDRDAEPEAVVDPVAPAQPEEEAVEVEPTEPDAEEAEPPGPPSGPLSFASWPGREELHTFDLMWLGGEREVALYEAPDATSASVGRASWMDTEEIVWEDSRVRVTEPTFYEVSQALEVVGLAYDESFEELDAEELHLELEEGELLALYQYGGEGTCFVGARGQVLLGACPDEAAGLREVEAPSEAPSQREGAAAGEGAHAEVKERWRPRQQEWWVKVRHDAESGWMRVDDAPIEVHVRLIEGYD</sequence>
<comment type="caution">
    <text evidence="2">The sequence shown here is derived from an EMBL/GenBank/DDBJ whole genome shotgun (WGS) entry which is preliminary data.</text>
</comment>